<keyword evidence="2" id="KW-1185">Reference proteome</keyword>
<organism evidence="1 2">
    <name type="scientific">Pontibacter actiniarum</name>
    <dbReference type="NCBI Taxonomy" id="323450"/>
    <lineage>
        <taxon>Bacteria</taxon>
        <taxon>Pseudomonadati</taxon>
        <taxon>Bacteroidota</taxon>
        <taxon>Cytophagia</taxon>
        <taxon>Cytophagales</taxon>
        <taxon>Hymenobacteraceae</taxon>
        <taxon>Pontibacter</taxon>
    </lineage>
</organism>
<dbReference type="Proteomes" id="UP000266292">
    <property type="component" value="Chromosome"/>
</dbReference>
<proteinExistence type="predicted"/>
<dbReference type="EMBL" id="CP021235">
    <property type="protein sequence ID" value="ARS34271.1"/>
    <property type="molecule type" value="Genomic_DNA"/>
</dbReference>
<reference evidence="2" key="1">
    <citation type="submission" date="2017-05" db="EMBL/GenBank/DDBJ databases">
        <authorList>
            <person name="Ray J."/>
            <person name="Price M."/>
            <person name="Deutschbauer A."/>
        </authorList>
    </citation>
    <scope>NUCLEOTIDE SEQUENCE [LARGE SCALE GENOMIC DNA]</scope>
    <source>
        <strain evidence="2">DSM 19842</strain>
    </source>
</reference>
<gene>
    <name evidence="1" type="ORF">CA264_01790</name>
</gene>
<protein>
    <submittedName>
        <fullName evidence="1">Uncharacterized protein</fullName>
    </submittedName>
</protein>
<name>A0A1X9YN69_9BACT</name>
<accession>A0A1X9YN69</accession>
<evidence type="ECO:0000313" key="2">
    <source>
        <dbReference type="Proteomes" id="UP000266292"/>
    </source>
</evidence>
<sequence length="96" mass="11117">MKCECGQILHAWERARRGYGIKIAEKQYVIRLHLSRYPQLIYISILYPQLSTAAQAFAAPKKGLRALCPETFFRRLLLLLQPLALLIAEIHRQQAQ</sequence>
<dbReference type="KEGG" id="pact:CA264_01790"/>
<evidence type="ECO:0000313" key="1">
    <source>
        <dbReference type="EMBL" id="ARS34271.1"/>
    </source>
</evidence>
<dbReference type="AlphaFoldDB" id="A0A1X9YN69"/>